<feature type="non-terminal residue" evidence="1">
    <location>
        <position position="1"/>
    </location>
</feature>
<organism evidence="1">
    <name type="scientific">Lepeophtheirus salmonis</name>
    <name type="common">Salmon louse</name>
    <name type="synonym">Caligus salmonis</name>
    <dbReference type="NCBI Taxonomy" id="72036"/>
    <lineage>
        <taxon>Eukaryota</taxon>
        <taxon>Metazoa</taxon>
        <taxon>Ecdysozoa</taxon>
        <taxon>Arthropoda</taxon>
        <taxon>Crustacea</taxon>
        <taxon>Multicrustacea</taxon>
        <taxon>Hexanauplia</taxon>
        <taxon>Copepoda</taxon>
        <taxon>Siphonostomatoida</taxon>
        <taxon>Caligidae</taxon>
        <taxon>Lepeophtheirus</taxon>
    </lineage>
</organism>
<sequence length="49" mass="5259">EVNRDHEGGSSRAIAFHCTTVGLTSSFTPKVSNWIALFLVVGICVRANP</sequence>
<protein>
    <submittedName>
        <fullName evidence="1">Uncharacterized protein</fullName>
    </submittedName>
</protein>
<proteinExistence type="predicted"/>
<reference evidence="1" key="1">
    <citation type="submission" date="2014-05" db="EMBL/GenBank/DDBJ databases">
        <authorList>
            <person name="Chronopoulou M."/>
        </authorList>
    </citation>
    <scope>NUCLEOTIDE SEQUENCE</scope>
    <source>
        <tissue evidence="1">Whole organism</tissue>
    </source>
</reference>
<dbReference type="EMBL" id="HACA01027579">
    <property type="protein sequence ID" value="CDW44940.1"/>
    <property type="molecule type" value="Transcribed_RNA"/>
</dbReference>
<accession>A0A0K2V3R8</accession>
<evidence type="ECO:0000313" key="1">
    <source>
        <dbReference type="EMBL" id="CDW44940.1"/>
    </source>
</evidence>
<dbReference type="AlphaFoldDB" id="A0A0K2V3R8"/>
<name>A0A0K2V3R8_LEPSM</name>